<protein>
    <submittedName>
        <fullName evidence="8">O-antigen ligase family protein</fullName>
    </submittedName>
</protein>
<dbReference type="GO" id="GO:0016020">
    <property type="term" value="C:membrane"/>
    <property type="evidence" value="ECO:0007669"/>
    <property type="project" value="UniProtKB-SubCell"/>
</dbReference>
<dbReference type="AlphaFoldDB" id="A0A931FCR0"/>
<reference evidence="8" key="1">
    <citation type="submission" date="2020-11" db="EMBL/GenBank/DDBJ databases">
        <title>Isolation and identification of active actinomycetes.</title>
        <authorList>
            <person name="Yu B."/>
        </authorList>
    </citation>
    <scope>NUCLEOTIDE SEQUENCE</scope>
    <source>
        <strain evidence="8">NEAU-YB345</strain>
    </source>
</reference>
<comment type="subcellular location">
    <subcellularLocation>
        <location evidence="1">Membrane</location>
        <topology evidence="1">Multi-pass membrane protein</topology>
    </subcellularLocation>
</comment>
<feature type="transmembrane region" description="Helical" evidence="6">
    <location>
        <begin position="334"/>
        <end position="350"/>
    </location>
</feature>
<feature type="compositionally biased region" description="Polar residues" evidence="5">
    <location>
        <begin position="259"/>
        <end position="278"/>
    </location>
</feature>
<feature type="transmembrane region" description="Helical" evidence="6">
    <location>
        <begin position="115"/>
        <end position="134"/>
    </location>
</feature>
<feature type="region of interest" description="Disordered" evidence="5">
    <location>
        <begin position="1"/>
        <end position="29"/>
    </location>
</feature>
<evidence type="ECO:0000313" key="8">
    <source>
        <dbReference type="EMBL" id="MBF9069992.1"/>
    </source>
</evidence>
<dbReference type="GO" id="GO:0016874">
    <property type="term" value="F:ligase activity"/>
    <property type="evidence" value="ECO:0007669"/>
    <property type="project" value="UniProtKB-KW"/>
</dbReference>
<feature type="transmembrane region" description="Helical" evidence="6">
    <location>
        <begin position="284"/>
        <end position="303"/>
    </location>
</feature>
<feature type="transmembrane region" description="Helical" evidence="6">
    <location>
        <begin position="189"/>
        <end position="207"/>
    </location>
</feature>
<keyword evidence="4 6" id="KW-0472">Membrane</keyword>
<dbReference type="InterPro" id="IPR051533">
    <property type="entry name" value="WaaL-like"/>
</dbReference>
<proteinExistence type="predicted"/>
<gene>
    <name evidence="8" type="ORF">I2501_18375</name>
</gene>
<organism evidence="8 9">
    <name type="scientific">Streptacidiphilus fuscans</name>
    <dbReference type="NCBI Taxonomy" id="2789292"/>
    <lineage>
        <taxon>Bacteria</taxon>
        <taxon>Bacillati</taxon>
        <taxon>Actinomycetota</taxon>
        <taxon>Actinomycetes</taxon>
        <taxon>Kitasatosporales</taxon>
        <taxon>Streptomycetaceae</taxon>
        <taxon>Streptacidiphilus</taxon>
    </lineage>
</organism>
<accession>A0A931FCR0</accession>
<feature type="transmembrane region" description="Helical" evidence="6">
    <location>
        <begin position="67"/>
        <end position="95"/>
    </location>
</feature>
<dbReference type="InterPro" id="IPR007016">
    <property type="entry name" value="O-antigen_ligase-rel_domated"/>
</dbReference>
<name>A0A931FCR0_9ACTN</name>
<dbReference type="Proteomes" id="UP000657385">
    <property type="component" value="Unassembled WGS sequence"/>
</dbReference>
<feature type="domain" description="O-antigen ligase-related" evidence="7">
    <location>
        <begin position="149"/>
        <end position="291"/>
    </location>
</feature>
<dbReference type="PANTHER" id="PTHR37422">
    <property type="entry name" value="TEICHURONIC ACID BIOSYNTHESIS PROTEIN TUAE"/>
    <property type="match status" value="1"/>
</dbReference>
<evidence type="ECO:0000256" key="2">
    <source>
        <dbReference type="ARBA" id="ARBA00022692"/>
    </source>
</evidence>
<evidence type="ECO:0000256" key="1">
    <source>
        <dbReference type="ARBA" id="ARBA00004141"/>
    </source>
</evidence>
<sequence length="363" mass="36205">MAHTGMPGSGSAAPSADGELADGARIDTPDPRDGTACDVVGVLLLAACACWAVYSSSGRDAQPEGTLLGLLAIAAGYATGRIAGAVLPVGAPLAAAGAAAALAPWTGAHLHDDDALAALLSLAVGAACCAGYAAQAHGMRRIARGCGALAVLLVAESLTTDSMLGPIACGGTLVVAVAVHRARRRVPALTLLSLCVLLTLGATVLLAQHSGATVTGPSPRAYGPVTQVSSQRLALWRDAVREFDQQPLRGVGPGRFTDVSPTALESTEPTGASSSALQTAAEQGLPGVLLLGAAFGWTLWTLARSPRPTAAVLSTAAAMAALGVQATVASVLSVAWVVVGGGLLLGMTAARPMPRVRRERDPG</sequence>
<feature type="transmembrane region" description="Helical" evidence="6">
    <location>
        <begin position="310"/>
        <end position="328"/>
    </location>
</feature>
<dbReference type="PANTHER" id="PTHR37422:SF23">
    <property type="entry name" value="TEICHURONIC ACID BIOSYNTHESIS PROTEIN TUAE"/>
    <property type="match status" value="1"/>
</dbReference>
<evidence type="ECO:0000256" key="4">
    <source>
        <dbReference type="ARBA" id="ARBA00023136"/>
    </source>
</evidence>
<dbReference type="Pfam" id="PF04932">
    <property type="entry name" value="Wzy_C"/>
    <property type="match status" value="1"/>
</dbReference>
<feature type="region of interest" description="Disordered" evidence="5">
    <location>
        <begin position="247"/>
        <end position="278"/>
    </location>
</feature>
<keyword evidence="3 6" id="KW-1133">Transmembrane helix</keyword>
<keyword evidence="9" id="KW-1185">Reference proteome</keyword>
<evidence type="ECO:0000256" key="5">
    <source>
        <dbReference type="SAM" id="MobiDB-lite"/>
    </source>
</evidence>
<keyword evidence="8" id="KW-0436">Ligase</keyword>
<evidence type="ECO:0000313" key="9">
    <source>
        <dbReference type="Proteomes" id="UP000657385"/>
    </source>
</evidence>
<keyword evidence="2 6" id="KW-0812">Transmembrane</keyword>
<evidence type="ECO:0000256" key="6">
    <source>
        <dbReference type="SAM" id="Phobius"/>
    </source>
</evidence>
<comment type="caution">
    <text evidence="8">The sequence shown here is derived from an EMBL/GenBank/DDBJ whole genome shotgun (WGS) entry which is preliminary data.</text>
</comment>
<dbReference type="EMBL" id="JADPRT010000007">
    <property type="protein sequence ID" value="MBF9069992.1"/>
    <property type="molecule type" value="Genomic_DNA"/>
</dbReference>
<evidence type="ECO:0000259" key="7">
    <source>
        <dbReference type="Pfam" id="PF04932"/>
    </source>
</evidence>
<evidence type="ECO:0000256" key="3">
    <source>
        <dbReference type="ARBA" id="ARBA00022989"/>
    </source>
</evidence>
<dbReference type="RefSeq" id="WP_196195169.1">
    <property type="nucleotide sequence ID" value="NZ_JADPRT010000007.1"/>
</dbReference>